<keyword evidence="1" id="KW-1133">Transmembrane helix</keyword>
<evidence type="ECO:0000313" key="3">
    <source>
        <dbReference type="Proteomes" id="UP001320119"/>
    </source>
</evidence>
<dbReference type="EMBL" id="AP023086">
    <property type="protein sequence ID" value="BCD98540.1"/>
    <property type="molecule type" value="Genomic_DNA"/>
</dbReference>
<accession>A0AAN1WJ65</accession>
<reference evidence="2 3" key="1">
    <citation type="journal article" date="2022" name="IScience">
        <title>An ultrasensitive nanofiber-based assay for enzymatic hydrolysis and deep-sea microbial degradation of cellulose.</title>
        <authorList>
            <person name="Tsudome M."/>
            <person name="Tachioka M."/>
            <person name="Miyazaki M."/>
            <person name="Uchimura K."/>
            <person name="Tsuda M."/>
            <person name="Takaki Y."/>
            <person name="Deguchi S."/>
        </authorList>
    </citation>
    <scope>NUCLEOTIDE SEQUENCE [LARGE SCALE GENOMIC DNA]</scope>
    <source>
        <strain evidence="2 3">GE09</strain>
    </source>
</reference>
<sequence length="154" mass="16345">MKLPRFSKNVTNMRRTQRGDFLIESLIGVLLIGIVGVGIARTAGKVAEVQTQTQEQARIITTLEGIASGGQLTKICGGSDSLGIANGKHTKNLEYKSDLICDGATGQIKTIEINMGGITIETKQPLVMAVSFQEGPSDNLSTSLLQVGQVSQTQ</sequence>
<proteinExistence type="predicted"/>
<dbReference type="Proteomes" id="UP001320119">
    <property type="component" value="Chromosome"/>
</dbReference>
<feature type="transmembrane region" description="Helical" evidence="1">
    <location>
        <begin position="21"/>
        <end position="40"/>
    </location>
</feature>
<protein>
    <submittedName>
        <fullName evidence="2">Uncharacterized protein</fullName>
    </submittedName>
</protein>
<dbReference type="KEGG" id="marq:MARGE09_P2741"/>
<keyword evidence="3" id="KW-1185">Reference proteome</keyword>
<keyword evidence="1" id="KW-0472">Membrane</keyword>
<evidence type="ECO:0000256" key="1">
    <source>
        <dbReference type="SAM" id="Phobius"/>
    </source>
</evidence>
<name>A0AAN1WJ65_9GAMM</name>
<keyword evidence="1" id="KW-0812">Transmembrane</keyword>
<gene>
    <name evidence="2" type="ORF">MARGE09_P2741</name>
</gene>
<evidence type="ECO:0000313" key="2">
    <source>
        <dbReference type="EMBL" id="BCD98540.1"/>
    </source>
</evidence>
<organism evidence="2 3">
    <name type="scientific">Marinagarivorans cellulosilyticus</name>
    <dbReference type="NCBI Taxonomy" id="2721545"/>
    <lineage>
        <taxon>Bacteria</taxon>
        <taxon>Pseudomonadati</taxon>
        <taxon>Pseudomonadota</taxon>
        <taxon>Gammaproteobacteria</taxon>
        <taxon>Cellvibrionales</taxon>
        <taxon>Cellvibrionaceae</taxon>
        <taxon>Marinagarivorans</taxon>
    </lineage>
</organism>
<dbReference type="AlphaFoldDB" id="A0AAN1WJ65"/>
<dbReference type="RefSeq" id="WP_236982958.1">
    <property type="nucleotide sequence ID" value="NZ_AP023086.1"/>
</dbReference>